<dbReference type="Proteomes" id="UP000654573">
    <property type="component" value="Unassembled WGS sequence"/>
</dbReference>
<dbReference type="RefSeq" id="WP_146051761.1">
    <property type="nucleotide sequence ID" value="NZ_JACOOU010000003.1"/>
</dbReference>
<dbReference type="EMBL" id="JACOOU010000003">
    <property type="protein sequence ID" value="MBC5672592.1"/>
    <property type="molecule type" value="Genomic_DNA"/>
</dbReference>
<accession>A0ABR7FBP0</accession>
<proteinExistence type="predicted"/>
<keyword evidence="2" id="KW-1185">Reference proteome</keyword>
<evidence type="ECO:0000313" key="1">
    <source>
        <dbReference type="EMBL" id="MBC5672592.1"/>
    </source>
</evidence>
<reference evidence="1 2" key="1">
    <citation type="submission" date="2020-08" db="EMBL/GenBank/DDBJ databases">
        <title>Genome public.</title>
        <authorList>
            <person name="Liu C."/>
            <person name="Sun Q."/>
        </authorList>
    </citation>
    <scope>NUCLEOTIDE SEQUENCE [LARGE SCALE GENOMIC DNA]</scope>
    <source>
        <strain evidence="1 2">NSJ-34</strain>
    </source>
</reference>
<name>A0ABR7FBP0_9FIRM</name>
<evidence type="ECO:0000313" key="2">
    <source>
        <dbReference type="Proteomes" id="UP000654573"/>
    </source>
</evidence>
<organism evidence="1 2">
    <name type="scientific">Blautia celeris</name>
    <dbReference type="NCBI Taxonomy" id="2763026"/>
    <lineage>
        <taxon>Bacteria</taxon>
        <taxon>Bacillati</taxon>
        <taxon>Bacillota</taxon>
        <taxon>Clostridia</taxon>
        <taxon>Lachnospirales</taxon>
        <taxon>Lachnospiraceae</taxon>
        <taxon>Blautia</taxon>
    </lineage>
</organism>
<gene>
    <name evidence="1" type="ORF">H8S76_10060</name>
</gene>
<protein>
    <submittedName>
        <fullName evidence="1">Uncharacterized protein</fullName>
    </submittedName>
</protein>
<comment type="caution">
    <text evidence="1">The sequence shown here is derived from an EMBL/GenBank/DDBJ whole genome shotgun (WGS) entry which is preliminary data.</text>
</comment>
<sequence length="89" mass="10673">MSEYYTILGKSVKCPQYNKDIVLSAKYRFTQNPENEYEVRFAFATCPIIENSKLDKDNQRKEYKYLDCFNPDCKLLKDFPELFDSRNHL</sequence>